<feature type="region of interest" description="Disordered" evidence="1">
    <location>
        <begin position="28"/>
        <end position="58"/>
    </location>
</feature>
<proteinExistence type="predicted"/>
<feature type="non-terminal residue" evidence="2">
    <location>
        <position position="58"/>
    </location>
</feature>
<feature type="non-terminal residue" evidence="2">
    <location>
        <position position="1"/>
    </location>
</feature>
<evidence type="ECO:0000256" key="1">
    <source>
        <dbReference type="SAM" id="MobiDB-lite"/>
    </source>
</evidence>
<evidence type="ECO:0000313" key="2">
    <source>
        <dbReference type="EMBL" id="CAA9227598.1"/>
    </source>
</evidence>
<dbReference type="AlphaFoldDB" id="A0A6J4HNU1"/>
<organism evidence="2">
    <name type="scientific">uncultured Acetobacteraceae bacterium</name>
    <dbReference type="NCBI Taxonomy" id="169975"/>
    <lineage>
        <taxon>Bacteria</taxon>
        <taxon>Pseudomonadati</taxon>
        <taxon>Pseudomonadota</taxon>
        <taxon>Alphaproteobacteria</taxon>
        <taxon>Acetobacterales</taxon>
        <taxon>Acetobacteraceae</taxon>
        <taxon>environmental samples</taxon>
    </lineage>
</organism>
<gene>
    <name evidence="2" type="ORF">AVDCRST_MAG04-956</name>
</gene>
<accession>A0A6J4HNU1</accession>
<protein>
    <submittedName>
        <fullName evidence="2">Uncharacterized protein</fullName>
    </submittedName>
</protein>
<feature type="compositionally biased region" description="Basic and acidic residues" evidence="1">
    <location>
        <begin position="36"/>
        <end position="58"/>
    </location>
</feature>
<dbReference type="EMBL" id="CADCTL010000072">
    <property type="protein sequence ID" value="CAA9227598.1"/>
    <property type="molecule type" value="Genomic_DNA"/>
</dbReference>
<name>A0A6J4HNU1_9PROT</name>
<sequence length="58" mass="5748">AGLVVEPSDADDVVANVAQPRGIVGCGIGGVGNRDGPPRVRGGEGDRAVGPEGDRVRV</sequence>
<reference evidence="2" key="1">
    <citation type="submission" date="2020-02" db="EMBL/GenBank/DDBJ databases">
        <authorList>
            <person name="Meier V. D."/>
        </authorList>
    </citation>
    <scope>NUCLEOTIDE SEQUENCE</scope>
    <source>
        <strain evidence="2">AVDCRST_MAG04</strain>
    </source>
</reference>